<evidence type="ECO:0000313" key="2">
    <source>
        <dbReference type="Proteomes" id="UP001342826"/>
    </source>
</evidence>
<gene>
    <name evidence="1" type="ORF">P9271_14645</name>
</gene>
<dbReference type="GeneID" id="301140509"/>
<dbReference type="EMBL" id="JARTFS010000012">
    <property type="protein sequence ID" value="MED4402553.1"/>
    <property type="molecule type" value="Genomic_DNA"/>
</dbReference>
<dbReference type="InterPro" id="IPR025678">
    <property type="entry name" value="Imm3"/>
</dbReference>
<dbReference type="RefSeq" id="WP_066227502.1">
    <property type="nucleotide sequence ID" value="NZ_JARTFQ010000005.1"/>
</dbReference>
<evidence type="ECO:0000313" key="1">
    <source>
        <dbReference type="EMBL" id="MED4402553.1"/>
    </source>
</evidence>
<reference evidence="1 2" key="1">
    <citation type="submission" date="2023-03" db="EMBL/GenBank/DDBJ databases">
        <title>Bacillus Genome Sequencing.</title>
        <authorList>
            <person name="Dunlap C."/>
        </authorList>
    </citation>
    <scope>NUCLEOTIDE SEQUENCE [LARGE SCALE GENOMIC DNA]</scope>
    <source>
        <strain evidence="1 2">NRS-1717</strain>
    </source>
</reference>
<protein>
    <submittedName>
        <fullName evidence="1">Imm3 family immunity protein</fullName>
    </submittedName>
</protein>
<comment type="caution">
    <text evidence="1">The sequence shown here is derived from an EMBL/GenBank/DDBJ whole genome shotgun (WGS) entry which is preliminary data.</text>
</comment>
<keyword evidence="2" id="KW-1185">Reference proteome</keyword>
<dbReference type="Pfam" id="PF14425">
    <property type="entry name" value="Imm3"/>
    <property type="match status" value="1"/>
</dbReference>
<dbReference type="Proteomes" id="UP001342826">
    <property type="component" value="Unassembled WGS sequence"/>
</dbReference>
<name>A0ABU6P0P2_9BACI</name>
<accession>A0ABU6P0P2</accession>
<proteinExistence type="predicted"/>
<sequence length="120" mass="13991">MKDWEYDEIFEAINEDYNEYLTLNRGYKDAIARTFNEYINLGKIEDFIVDTAIGEILITHDKIFIGYVEGISKRLSMFNLKEAEGELTEEEIKDLLQRINRVIDGLKNAEVDYNPSAEKS</sequence>
<organism evidence="1 2">
    <name type="scientific">Metabacillus fastidiosus</name>
    <dbReference type="NCBI Taxonomy" id="1458"/>
    <lineage>
        <taxon>Bacteria</taxon>
        <taxon>Bacillati</taxon>
        <taxon>Bacillota</taxon>
        <taxon>Bacilli</taxon>
        <taxon>Bacillales</taxon>
        <taxon>Bacillaceae</taxon>
        <taxon>Metabacillus</taxon>
    </lineage>
</organism>